<dbReference type="Gene3D" id="3.40.630.30">
    <property type="match status" value="1"/>
</dbReference>
<gene>
    <name evidence="2" type="ORF">GON05_23710</name>
</gene>
<dbReference type="RefSeq" id="WP_157322532.1">
    <property type="nucleotide sequence ID" value="NZ_WSEM01000020.1"/>
</dbReference>
<evidence type="ECO:0000313" key="2">
    <source>
        <dbReference type="EMBL" id="MVQ37634.1"/>
    </source>
</evidence>
<protein>
    <submittedName>
        <fullName evidence="2">GNAT family N-acetyltransferase</fullName>
    </submittedName>
</protein>
<organism evidence="2 3">
    <name type="scientific">Paenibacillus anseongense</name>
    <dbReference type="NCBI Taxonomy" id="2682845"/>
    <lineage>
        <taxon>Bacteria</taxon>
        <taxon>Bacillati</taxon>
        <taxon>Bacillota</taxon>
        <taxon>Bacilli</taxon>
        <taxon>Bacillales</taxon>
        <taxon>Paenibacillaceae</taxon>
        <taxon>Paenibacillus</taxon>
    </lineage>
</organism>
<proteinExistence type="predicted"/>
<dbReference type="Pfam" id="PF00583">
    <property type="entry name" value="Acetyltransf_1"/>
    <property type="match status" value="1"/>
</dbReference>
<dbReference type="InterPro" id="IPR000182">
    <property type="entry name" value="GNAT_dom"/>
</dbReference>
<name>A0ABW9UED5_9BACL</name>
<sequence length="50" mass="5841">MKTTKRLNGCEKEAADSNHRGKNIGQLLLQHVEEYYRSKNCHWIVLLSNL</sequence>
<feature type="domain" description="N-acetyltransferase" evidence="1">
    <location>
        <begin position="15"/>
        <end position="46"/>
    </location>
</feature>
<dbReference type="CDD" id="cd04301">
    <property type="entry name" value="NAT_SF"/>
    <property type="match status" value="1"/>
</dbReference>
<reference evidence="2 3" key="1">
    <citation type="submission" date="2019-12" db="EMBL/GenBank/DDBJ databases">
        <authorList>
            <person name="Huq M.A."/>
        </authorList>
    </citation>
    <scope>NUCLEOTIDE SEQUENCE [LARGE SCALE GENOMIC DNA]</scope>
    <source>
        <strain evidence="2 3">MAH-34</strain>
    </source>
</reference>
<dbReference type="InterPro" id="IPR016181">
    <property type="entry name" value="Acyl_CoA_acyltransferase"/>
</dbReference>
<dbReference type="EMBL" id="WSEM01000020">
    <property type="protein sequence ID" value="MVQ37634.1"/>
    <property type="molecule type" value="Genomic_DNA"/>
</dbReference>
<dbReference type="SUPFAM" id="SSF55729">
    <property type="entry name" value="Acyl-CoA N-acyltransferases (Nat)"/>
    <property type="match status" value="1"/>
</dbReference>
<comment type="caution">
    <text evidence="2">The sequence shown here is derived from an EMBL/GenBank/DDBJ whole genome shotgun (WGS) entry which is preliminary data.</text>
</comment>
<evidence type="ECO:0000313" key="3">
    <source>
        <dbReference type="Proteomes" id="UP000467637"/>
    </source>
</evidence>
<dbReference type="Proteomes" id="UP000467637">
    <property type="component" value="Unassembled WGS sequence"/>
</dbReference>
<accession>A0ABW9UED5</accession>
<keyword evidence="3" id="KW-1185">Reference proteome</keyword>
<evidence type="ECO:0000259" key="1">
    <source>
        <dbReference type="Pfam" id="PF00583"/>
    </source>
</evidence>